<reference evidence="2 3" key="1">
    <citation type="submission" date="2018-11" db="EMBL/GenBank/DDBJ databases">
        <title>Genome sequencing and assembly of Anaerosphaera sp. nov., GS7-6-2.</title>
        <authorList>
            <person name="Rettenmaier R."/>
            <person name="Liebl W."/>
            <person name="Zverlov V."/>
        </authorList>
    </citation>
    <scope>NUCLEOTIDE SEQUENCE [LARGE SCALE GENOMIC DNA]</scope>
    <source>
        <strain evidence="2 3">GS7-6-2</strain>
    </source>
</reference>
<dbReference type="OrthoDB" id="9775557at2"/>
<dbReference type="PANTHER" id="PTHR43798:SF33">
    <property type="entry name" value="HYDROLASE, PUTATIVE (AFU_ORTHOLOGUE AFUA_2G14860)-RELATED"/>
    <property type="match status" value="1"/>
</dbReference>
<accession>A0A437S4K7</accession>
<keyword evidence="2" id="KW-0378">Hydrolase</keyword>
<dbReference type="SUPFAM" id="SSF53474">
    <property type="entry name" value="alpha/beta-Hydrolases"/>
    <property type="match status" value="1"/>
</dbReference>
<comment type="caution">
    <text evidence="2">The sequence shown here is derived from an EMBL/GenBank/DDBJ whole genome shotgun (WGS) entry which is preliminary data.</text>
</comment>
<proteinExistence type="predicted"/>
<dbReference type="InterPro" id="IPR029058">
    <property type="entry name" value="AB_hydrolase_fold"/>
</dbReference>
<dbReference type="InterPro" id="IPR000073">
    <property type="entry name" value="AB_hydrolase_1"/>
</dbReference>
<dbReference type="Gene3D" id="3.40.50.1820">
    <property type="entry name" value="alpha/beta hydrolase"/>
    <property type="match status" value="1"/>
</dbReference>
<protein>
    <submittedName>
        <fullName evidence="2">Alpha/beta hydrolase</fullName>
    </submittedName>
</protein>
<evidence type="ECO:0000313" key="2">
    <source>
        <dbReference type="EMBL" id="RVU53887.1"/>
    </source>
</evidence>
<gene>
    <name evidence="2" type="ORF">EF514_10190</name>
</gene>
<dbReference type="Proteomes" id="UP000288812">
    <property type="component" value="Unassembled WGS sequence"/>
</dbReference>
<dbReference type="GO" id="GO:0016787">
    <property type="term" value="F:hydrolase activity"/>
    <property type="evidence" value="ECO:0007669"/>
    <property type="project" value="UniProtKB-KW"/>
</dbReference>
<dbReference type="Pfam" id="PF00561">
    <property type="entry name" value="Abhydrolase_1"/>
    <property type="match status" value="1"/>
</dbReference>
<evidence type="ECO:0000259" key="1">
    <source>
        <dbReference type="Pfam" id="PF00561"/>
    </source>
</evidence>
<dbReference type="PANTHER" id="PTHR43798">
    <property type="entry name" value="MONOACYLGLYCEROL LIPASE"/>
    <property type="match status" value="1"/>
</dbReference>
<feature type="domain" description="AB hydrolase-1" evidence="1">
    <location>
        <begin position="26"/>
        <end position="123"/>
    </location>
</feature>
<dbReference type="AlphaFoldDB" id="A0A437S4K7"/>
<keyword evidence="3" id="KW-1185">Reference proteome</keyword>
<dbReference type="GO" id="GO:0016020">
    <property type="term" value="C:membrane"/>
    <property type="evidence" value="ECO:0007669"/>
    <property type="project" value="TreeGrafter"/>
</dbReference>
<dbReference type="EMBL" id="RLIH01000021">
    <property type="protein sequence ID" value="RVU53887.1"/>
    <property type="molecule type" value="Genomic_DNA"/>
</dbReference>
<evidence type="ECO:0000313" key="3">
    <source>
        <dbReference type="Proteomes" id="UP000288812"/>
    </source>
</evidence>
<name>A0A437S4K7_9FIRM</name>
<organism evidence="2 3">
    <name type="scientific">Anaerosphaera multitolerans</name>
    <dbReference type="NCBI Taxonomy" id="2487351"/>
    <lineage>
        <taxon>Bacteria</taxon>
        <taxon>Bacillati</taxon>
        <taxon>Bacillota</taxon>
        <taxon>Tissierellia</taxon>
        <taxon>Tissierellales</taxon>
        <taxon>Peptoniphilaceae</taxon>
        <taxon>Anaerosphaera</taxon>
    </lineage>
</organism>
<sequence length="265" mass="30508">MDKNFILTSGNKVHYWIKKKNIKADTIVFTHGLTGDHSLFKKQIDLFSKDFNIITWDMPLHGLSIPYKDFSLRNAAKDLKLILEKENIQKVNLVGQSAGGFVNQAFVQMYPENVVSFIALGSTPFGEKYYKNSELFWSEHYSEIASLIPYKLYCSLSAKASCVSKEGQSIFYDCLLNLGKQNMKIATKAYYEDFRNYNEVKFNCPVLLLVGQYDKIGYVKRYNKMWAKKTNYPLIMIPKAGHGANLDNPSFFNKTLENFLKEKDC</sequence>
<dbReference type="InterPro" id="IPR050266">
    <property type="entry name" value="AB_hydrolase_sf"/>
</dbReference>
<dbReference type="RefSeq" id="WP_127725341.1">
    <property type="nucleotide sequence ID" value="NZ_RLIH01000021.1"/>
</dbReference>